<dbReference type="OrthoDB" id="5987946at2759"/>
<protein>
    <submittedName>
        <fullName evidence="2">Uncharacterized protein</fullName>
    </submittedName>
</protein>
<feature type="non-terminal residue" evidence="2">
    <location>
        <position position="165"/>
    </location>
</feature>
<organism evidence="2 3">
    <name type="scientific">Synaphobranchus kaupii</name>
    <name type="common">Kaup's arrowtooth eel</name>
    <dbReference type="NCBI Taxonomy" id="118154"/>
    <lineage>
        <taxon>Eukaryota</taxon>
        <taxon>Metazoa</taxon>
        <taxon>Chordata</taxon>
        <taxon>Craniata</taxon>
        <taxon>Vertebrata</taxon>
        <taxon>Euteleostomi</taxon>
        <taxon>Actinopterygii</taxon>
        <taxon>Neopterygii</taxon>
        <taxon>Teleostei</taxon>
        <taxon>Anguilliformes</taxon>
        <taxon>Synaphobranchidae</taxon>
        <taxon>Synaphobranchus</taxon>
    </lineage>
</organism>
<proteinExistence type="predicted"/>
<sequence length="165" mass="18046">MPQQTPATQAPTPHIIPSTPQTLTTQQSNTPFHNPFGRAFNRPLASPSLPNIPSTSTSASASREENIQLSLVQLFKPYDRTRGGKVGGRRGFQRPKETKVQPWTHDFFCLAEPGAVTLPSDHDKCTLQKAGLGRKTVVFPDKKAKHLAFEQAICDAYPKLKDAGG</sequence>
<evidence type="ECO:0000256" key="1">
    <source>
        <dbReference type="SAM" id="MobiDB-lite"/>
    </source>
</evidence>
<dbReference type="AlphaFoldDB" id="A0A9Q1GD82"/>
<keyword evidence="3" id="KW-1185">Reference proteome</keyword>
<evidence type="ECO:0000313" key="2">
    <source>
        <dbReference type="EMBL" id="KAJ8381339.1"/>
    </source>
</evidence>
<accession>A0A9Q1GD82</accession>
<feature type="region of interest" description="Disordered" evidence="1">
    <location>
        <begin position="1"/>
        <end position="63"/>
    </location>
</feature>
<dbReference type="EMBL" id="JAINUF010000001">
    <property type="protein sequence ID" value="KAJ8381339.1"/>
    <property type="molecule type" value="Genomic_DNA"/>
</dbReference>
<name>A0A9Q1GD82_SYNKA</name>
<evidence type="ECO:0000313" key="3">
    <source>
        <dbReference type="Proteomes" id="UP001152622"/>
    </source>
</evidence>
<comment type="caution">
    <text evidence="2">The sequence shown here is derived from an EMBL/GenBank/DDBJ whole genome shotgun (WGS) entry which is preliminary data.</text>
</comment>
<dbReference type="Proteomes" id="UP001152622">
    <property type="component" value="Chromosome 1"/>
</dbReference>
<reference evidence="2" key="1">
    <citation type="journal article" date="2023" name="Science">
        <title>Genome structures resolve the early diversification of teleost fishes.</title>
        <authorList>
            <person name="Parey E."/>
            <person name="Louis A."/>
            <person name="Montfort J."/>
            <person name="Bouchez O."/>
            <person name="Roques C."/>
            <person name="Iampietro C."/>
            <person name="Lluch J."/>
            <person name="Castinel A."/>
            <person name="Donnadieu C."/>
            <person name="Desvignes T."/>
            <person name="Floi Bucao C."/>
            <person name="Jouanno E."/>
            <person name="Wen M."/>
            <person name="Mejri S."/>
            <person name="Dirks R."/>
            <person name="Jansen H."/>
            <person name="Henkel C."/>
            <person name="Chen W.J."/>
            <person name="Zahm M."/>
            <person name="Cabau C."/>
            <person name="Klopp C."/>
            <person name="Thompson A.W."/>
            <person name="Robinson-Rechavi M."/>
            <person name="Braasch I."/>
            <person name="Lecointre G."/>
            <person name="Bobe J."/>
            <person name="Postlethwait J.H."/>
            <person name="Berthelot C."/>
            <person name="Roest Crollius H."/>
            <person name="Guiguen Y."/>
        </authorList>
    </citation>
    <scope>NUCLEOTIDE SEQUENCE</scope>
    <source>
        <tissue evidence="2">Blood</tissue>
    </source>
</reference>
<gene>
    <name evidence="2" type="ORF">SKAU_G00021170</name>
</gene>
<feature type="compositionally biased region" description="Low complexity" evidence="1">
    <location>
        <begin position="1"/>
        <end position="31"/>
    </location>
</feature>